<feature type="chain" id="PRO_5045801760" evidence="1">
    <location>
        <begin position="22"/>
        <end position="912"/>
    </location>
</feature>
<dbReference type="Proteomes" id="UP000812961">
    <property type="component" value="Unassembled WGS sequence"/>
</dbReference>
<dbReference type="InterPro" id="IPR041700">
    <property type="entry name" value="OMP_b-brl_3"/>
</dbReference>
<dbReference type="SUPFAM" id="SSF49464">
    <property type="entry name" value="Carboxypeptidase regulatory domain-like"/>
    <property type="match status" value="1"/>
</dbReference>
<gene>
    <name evidence="3" type="ORF">K1Y79_06015</name>
</gene>
<feature type="signal peptide" evidence="1">
    <location>
        <begin position="1"/>
        <end position="21"/>
    </location>
</feature>
<protein>
    <submittedName>
        <fullName evidence="3">Outer membrane beta-barrel protein</fullName>
    </submittedName>
</protein>
<dbReference type="EMBL" id="JAICCF010000001">
    <property type="protein sequence ID" value="MBW8683884.1"/>
    <property type="molecule type" value="Genomic_DNA"/>
</dbReference>
<dbReference type="SUPFAM" id="SSF56935">
    <property type="entry name" value="Porins"/>
    <property type="match status" value="1"/>
</dbReference>
<comment type="caution">
    <text evidence="3">The sequence shown here is derived from an EMBL/GenBank/DDBJ whole genome shotgun (WGS) entry which is preliminary data.</text>
</comment>
<dbReference type="InterPro" id="IPR008969">
    <property type="entry name" value="CarboxyPept-like_regulatory"/>
</dbReference>
<evidence type="ECO:0000313" key="4">
    <source>
        <dbReference type="Proteomes" id="UP000812961"/>
    </source>
</evidence>
<evidence type="ECO:0000256" key="1">
    <source>
        <dbReference type="SAM" id="SignalP"/>
    </source>
</evidence>
<sequence length="912" mass="103382">MHRRCVVLLIMFLCCNMSSFGQSYTLKGMLRDTNIHVPLYRVSVVLLQARDSFIVADTRTDRQGQFTFHQLADTAEYILFYSYPGYAAYSQKLTTEKPVNGILDVGIVGLMLREKLLREVIVKARTAVIKINGDTTEYAADSFKIQANASVEDLLKQLPGMQVDQYGNVTVQGQKVRRVLVDGEEFFGDDPTLVTRNLRADMIDKVQVYDRKSDAATFTGIEDGVKDKTINLKIKEDKNHGTFGKVEAGGGSDGRYNGQGMLNAFKAKRKMALYATTGNIGRAGLGAADKQKLGTGNDGAENYDGKGLPRITTAGAHYDNKWKDDKQSFNGNYKLSTITVTGDDVVTSQNNLPAGLIRSNSFNRFDNQHTRQSANGKYIFKVDSTATITAYADGTVTDSRQRNYGNVQNFRDDSSMIYNNETSAHNDYHLNVYNANLAWEKKLNKVGRTLSIYLENNFSDDHSTGLSRSQSEFYDSTGTRDSTALLYLNTRTDNNWRTNNLRGIYTEPLSGKLSLIVNYQFENKFNYDDKRSYNLGENPSGKDLDDQFSSEMRNNTWSNQGGVALNYVTPKLVLKAGNNIRKVSLNMESILDSYKLKRNFLNWNPSAGMQYTIKQYTVLDLSYTGNSVNPERSQLLPLRFDNGQLFTFIPNPDLRNSFSHKVNGAYNSAKMVSNVYYGGRGNITFDANPITQTINVDPSGRYIYQFVNMPGYTNINYQAMTYYSKRLMPIEMQLVAILNTSGGRNFSLANDAVNKLTYQTYSVGLETFKAKLKKYDGYLLIQAGYNTNRSSLQPQVKNDFPSLEVKSNFTVYFLKKFELHTDINYLWQRKSEAFNNNFSRAIWNAWLGRSFLKEDQLIIKVSCNDILNQNNGYARTAKNNFFSENRFTTIRRFFMLGATWNFTRFKTIKSET</sequence>
<reference evidence="3 4" key="1">
    <citation type="submission" date="2021-08" db="EMBL/GenBank/DDBJ databases">
        <title>The genome sequence of Chitinophaga sp. B61.</title>
        <authorList>
            <person name="Zhang X."/>
        </authorList>
    </citation>
    <scope>NUCLEOTIDE SEQUENCE [LARGE SCALE GENOMIC DNA]</scope>
    <source>
        <strain evidence="3 4">B61</strain>
    </source>
</reference>
<feature type="domain" description="Outer membrane protein beta-barrel" evidence="2">
    <location>
        <begin position="441"/>
        <end position="900"/>
    </location>
</feature>
<accession>A0ABS7G8B7</accession>
<evidence type="ECO:0000259" key="2">
    <source>
        <dbReference type="Pfam" id="PF14905"/>
    </source>
</evidence>
<keyword evidence="4" id="KW-1185">Reference proteome</keyword>
<proteinExistence type="predicted"/>
<evidence type="ECO:0000313" key="3">
    <source>
        <dbReference type="EMBL" id="MBW8683884.1"/>
    </source>
</evidence>
<keyword evidence="1" id="KW-0732">Signal</keyword>
<dbReference type="Pfam" id="PF14905">
    <property type="entry name" value="OMP_b-brl_3"/>
    <property type="match status" value="1"/>
</dbReference>
<organism evidence="3 4">
    <name type="scientific">Chitinophaga rhizophila</name>
    <dbReference type="NCBI Taxonomy" id="2866212"/>
    <lineage>
        <taxon>Bacteria</taxon>
        <taxon>Pseudomonadati</taxon>
        <taxon>Bacteroidota</taxon>
        <taxon>Chitinophagia</taxon>
        <taxon>Chitinophagales</taxon>
        <taxon>Chitinophagaceae</taxon>
        <taxon>Chitinophaga</taxon>
    </lineage>
</organism>
<name>A0ABS7G8B7_9BACT</name>